<keyword evidence="2" id="KW-0472">Membrane</keyword>
<feature type="transmembrane region" description="Helical" evidence="2">
    <location>
        <begin position="12"/>
        <end position="38"/>
    </location>
</feature>
<feature type="transmembrane region" description="Helical" evidence="2">
    <location>
        <begin position="50"/>
        <end position="78"/>
    </location>
</feature>
<dbReference type="OrthoDB" id="3351617at2759"/>
<feature type="transmembrane region" description="Helical" evidence="2">
    <location>
        <begin position="132"/>
        <end position="153"/>
    </location>
</feature>
<keyword evidence="2" id="KW-0812">Transmembrane</keyword>
<dbReference type="EMBL" id="ML179208">
    <property type="protein sequence ID" value="THU95088.1"/>
    <property type="molecule type" value="Genomic_DNA"/>
</dbReference>
<proteinExistence type="predicted"/>
<accession>A0A4S8M0H5</accession>
<feature type="compositionally biased region" description="Polar residues" evidence="1">
    <location>
        <begin position="305"/>
        <end position="324"/>
    </location>
</feature>
<feature type="transmembrane region" description="Helical" evidence="2">
    <location>
        <begin position="245"/>
        <end position="265"/>
    </location>
</feature>
<dbReference type="AlphaFoldDB" id="A0A4S8M0H5"/>
<keyword evidence="4" id="KW-1185">Reference proteome</keyword>
<protein>
    <submittedName>
        <fullName evidence="3">Uncharacterized protein</fullName>
    </submittedName>
</protein>
<feature type="region of interest" description="Disordered" evidence="1">
    <location>
        <begin position="295"/>
        <end position="325"/>
    </location>
</feature>
<feature type="transmembrane region" description="Helical" evidence="2">
    <location>
        <begin position="213"/>
        <end position="239"/>
    </location>
</feature>
<evidence type="ECO:0000313" key="3">
    <source>
        <dbReference type="EMBL" id="THU95088.1"/>
    </source>
</evidence>
<evidence type="ECO:0000313" key="4">
    <source>
        <dbReference type="Proteomes" id="UP000297245"/>
    </source>
</evidence>
<name>A0A4S8M0H5_DENBC</name>
<keyword evidence="2" id="KW-1133">Transmembrane helix</keyword>
<dbReference type="Proteomes" id="UP000297245">
    <property type="component" value="Unassembled WGS sequence"/>
</dbReference>
<gene>
    <name evidence="3" type="ORF">K435DRAFT_779137</name>
</gene>
<reference evidence="3 4" key="1">
    <citation type="journal article" date="2019" name="Nat. Ecol. Evol.">
        <title>Megaphylogeny resolves global patterns of mushroom evolution.</title>
        <authorList>
            <person name="Varga T."/>
            <person name="Krizsan K."/>
            <person name="Foldi C."/>
            <person name="Dima B."/>
            <person name="Sanchez-Garcia M."/>
            <person name="Sanchez-Ramirez S."/>
            <person name="Szollosi G.J."/>
            <person name="Szarkandi J.G."/>
            <person name="Papp V."/>
            <person name="Albert L."/>
            <person name="Andreopoulos W."/>
            <person name="Angelini C."/>
            <person name="Antonin V."/>
            <person name="Barry K.W."/>
            <person name="Bougher N.L."/>
            <person name="Buchanan P."/>
            <person name="Buyck B."/>
            <person name="Bense V."/>
            <person name="Catcheside P."/>
            <person name="Chovatia M."/>
            <person name="Cooper J."/>
            <person name="Damon W."/>
            <person name="Desjardin D."/>
            <person name="Finy P."/>
            <person name="Geml J."/>
            <person name="Haridas S."/>
            <person name="Hughes K."/>
            <person name="Justo A."/>
            <person name="Karasinski D."/>
            <person name="Kautmanova I."/>
            <person name="Kiss B."/>
            <person name="Kocsube S."/>
            <person name="Kotiranta H."/>
            <person name="LaButti K.M."/>
            <person name="Lechner B.E."/>
            <person name="Liimatainen K."/>
            <person name="Lipzen A."/>
            <person name="Lukacs Z."/>
            <person name="Mihaltcheva S."/>
            <person name="Morgado L.N."/>
            <person name="Niskanen T."/>
            <person name="Noordeloos M.E."/>
            <person name="Ohm R.A."/>
            <person name="Ortiz-Santana B."/>
            <person name="Ovrebo C."/>
            <person name="Racz N."/>
            <person name="Riley R."/>
            <person name="Savchenko A."/>
            <person name="Shiryaev A."/>
            <person name="Soop K."/>
            <person name="Spirin V."/>
            <person name="Szebenyi C."/>
            <person name="Tomsovsky M."/>
            <person name="Tulloss R.E."/>
            <person name="Uehling J."/>
            <person name="Grigoriev I.V."/>
            <person name="Vagvolgyi C."/>
            <person name="Papp T."/>
            <person name="Martin F.M."/>
            <person name="Miettinen O."/>
            <person name="Hibbett D.S."/>
            <person name="Nagy L.G."/>
        </authorList>
    </citation>
    <scope>NUCLEOTIDE SEQUENCE [LARGE SCALE GENOMIC DNA]</scope>
    <source>
        <strain evidence="3 4">CBS 962.96</strain>
    </source>
</reference>
<organism evidence="3 4">
    <name type="scientific">Dendrothele bispora (strain CBS 962.96)</name>
    <dbReference type="NCBI Taxonomy" id="1314807"/>
    <lineage>
        <taxon>Eukaryota</taxon>
        <taxon>Fungi</taxon>
        <taxon>Dikarya</taxon>
        <taxon>Basidiomycota</taxon>
        <taxon>Agaricomycotina</taxon>
        <taxon>Agaricomycetes</taxon>
        <taxon>Agaricomycetidae</taxon>
        <taxon>Agaricales</taxon>
        <taxon>Agaricales incertae sedis</taxon>
        <taxon>Dendrothele</taxon>
    </lineage>
</organism>
<evidence type="ECO:0000256" key="1">
    <source>
        <dbReference type="SAM" id="MobiDB-lite"/>
    </source>
</evidence>
<evidence type="ECO:0000256" key="2">
    <source>
        <dbReference type="SAM" id="Phobius"/>
    </source>
</evidence>
<sequence length="337" mass="37248">MPDASLTFERCLYIGNILGGIIYGLELYIAFNCMYLLLHDPSRSQVHRNFYITYVIVMMLSQTISFASNAGVGQLMWIEHRDFPGGPIAYFNATSTDWNNVIGTIFIEVTNFMGDLLLLYRCYIVWGSYWPVIAFPVIMFLASTTMAIIALVQSAVPGTGIFTQASINFLIPWISLTCGLNVCLTALISLRLLTARRRLLRANISEAKDLTSVYTSVIAILIESALPFSALGIIFAVLLGKQVTVYVIFSVFWGAYAGLAPLLIIHRVAVGKAWSRKTANHIVSTEIKFAGPMSESTLHAEGSQKESTTNMYSSTTRLEQSDSSLPDRRVVVLHAGM</sequence>
<feature type="transmembrane region" description="Helical" evidence="2">
    <location>
        <begin position="173"/>
        <end position="193"/>
    </location>
</feature>